<dbReference type="PANTHER" id="PTHR43775">
    <property type="entry name" value="FATTY ACID SYNTHASE"/>
    <property type="match status" value="1"/>
</dbReference>
<name>A0A505DP51_9ACTN</name>
<feature type="domain" description="Ketoreductase" evidence="3">
    <location>
        <begin position="1"/>
        <end position="168"/>
    </location>
</feature>
<organism evidence="4 5">
    <name type="scientific">Streptomyces sporangiiformans</name>
    <dbReference type="NCBI Taxonomy" id="2315329"/>
    <lineage>
        <taxon>Bacteria</taxon>
        <taxon>Bacillati</taxon>
        <taxon>Actinomycetota</taxon>
        <taxon>Actinomycetes</taxon>
        <taxon>Kitasatosporales</taxon>
        <taxon>Streptomycetaceae</taxon>
        <taxon>Streptomyces</taxon>
    </lineage>
</organism>
<evidence type="ECO:0000256" key="1">
    <source>
        <dbReference type="ARBA" id="ARBA00022679"/>
    </source>
</evidence>
<dbReference type="SUPFAM" id="SSF51735">
    <property type="entry name" value="NAD(P)-binding Rossmann-fold domains"/>
    <property type="match status" value="1"/>
</dbReference>
<feature type="non-terminal residue" evidence="4">
    <location>
        <position position="1"/>
    </location>
</feature>
<dbReference type="InterPro" id="IPR036291">
    <property type="entry name" value="NAD(P)-bd_dom_sf"/>
</dbReference>
<dbReference type="EMBL" id="VCHX02000068">
    <property type="protein sequence ID" value="TPQ23051.1"/>
    <property type="molecule type" value="Genomic_DNA"/>
</dbReference>
<keyword evidence="1" id="KW-0808">Transferase</keyword>
<feature type="non-terminal residue" evidence="4">
    <location>
        <position position="282"/>
    </location>
</feature>
<dbReference type="InterPro" id="IPR057326">
    <property type="entry name" value="KR_dom"/>
</dbReference>
<sequence length="282" mass="28886">GAHVARWAARNGAEHLLLVSRRGQEAPGAGELAAELAELGVRVTVAACDVADRAAVEALLAEACAEVPLTAVVHAAGVVDDGVVESLTPERVAGVLRPKADAAWVLHEVTRDMDLSAFVLFSSFAGVLGNPGQANYAAANAYLDALAGYRRAHGLPATSVAWGPWVGDGMAAGEIRERTRRGGFPALGVDTALGALRHALECGDTTVAVVDADWEVVVAGSPAGRPSALISGLPEVRQIAESASADQGRAPLSGLGARLVGLSRVERVEVLLDVVRGHVAAV</sequence>
<keyword evidence="5" id="KW-1185">Reference proteome</keyword>
<evidence type="ECO:0000259" key="3">
    <source>
        <dbReference type="SMART" id="SM00822"/>
    </source>
</evidence>
<dbReference type="GO" id="GO:0006633">
    <property type="term" value="P:fatty acid biosynthetic process"/>
    <property type="evidence" value="ECO:0007669"/>
    <property type="project" value="TreeGrafter"/>
</dbReference>
<dbReference type="Gene3D" id="3.40.50.720">
    <property type="entry name" value="NAD(P)-binding Rossmann-like Domain"/>
    <property type="match status" value="1"/>
</dbReference>
<proteinExistence type="predicted"/>
<dbReference type="GO" id="GO:0004312">
    <property type="term" value="F:fatty acid synthase activity"/>
    <property type="evidence" value="ECO:0007669"/>
    <property type="project" value="TreeGrafter"/>
</dbReference>
<dbReference type="Proteomes" id="UP000317378">
    <property type="component" value="Unassembled WGS sequence"/>
</dbReference>
<dbReference type="OrthoDB" id="9778690at2"/>
<dbReference type="SMART" id="SM00822">
    <property type="entry name" value="PKS_KR"/>
    <property type="match status" value="1"/>
</dbReference>
<reference evidence="4 5" key="1">
    <citation type="submission" date="2019-06" db="EMBL/GenBank/DDBJ databases">
        <title>Streptomyces sporangiiformans sp. nov., a novel actinomycete isolated from soil in Mount Song.</title>
        <authorList>
            <person name="Han L."/>
        </authorList>
    </citation>
    <scope>NUCLEOTIDE SEQUENCE [LARGE SCALE GENOMIC DNA]</scope>
    <source>
        <strain evidence="4 5">NEAU-SSA 1</strain>
    </source>
</reference>
<dbReference type="InterPro" id="IPR050091">
    <property type="entry name" value="PKS_NRPS_Biosynth_Enz"/>
</dbReference>
<dbReference type="CDD" id="cd08952">
    <property type="entry name" value="KR_1_SDR_x"/>
    <property type="match status" value="1"/>
</dbReference>
<dbReference type="RefSeq" id="WP_119099381.1">
    <property type="nucleotide sequence ID" value="NZ_QXMJ01000068.1"/>
</dbReference>
<gene>
    <name evidence="4" type="ORF">FGD71_006260</name>
</gene>
<dbReference type="Pfam" id="PF08659">
    <property type="entry name" value="KR"/>
    <property type="match status" value="1"/>
</dbReference>
<dbReference type="InterPro" id="IPR013968">
    <property type="entry name" value="PKS_KR"/>
</dbReference>
<comment type="caution">
    <text evidence="4">The sequence shown here is derived from an EMBL/GenBank/DDBJ whole genome shotgun (WGS) entry which is preliminary data.</text>
</comment>
<evidence type="ECO:0000313" key="5">
    <source>
        <dbReference type="Proteomes" id="UP000317378"/>
    </source>
</evidence>
<evidence type="ECO:0000256" key="2">
    <source>
        <dbReference type="ARBA" id="ARBA00023268"/>
    </source>
</evidence>
<dbReference type="PANTHER" id="PTHR43775:SF51">
    <property type="entry name" value="INACTIVE PHENOLPHTHIOCEROL SYNTHESIS POLYKETIDE SYNTHASE TYPE I PKS1-RELATED"/>
    <property type="match status" value="1"/>
</dbReference>
<keyword evidence="2" id="KW-0511">Multifunctional enzyme</keyword>
<dbReference type="AlphaFoldDB" id="A0A505DP51"/>
<protein>
    <submittedName>
        <fullName evidence="4">SDR family oxidoreductase</fullName>
    </submittedName>
</protein>
<accession>A0A505DP51</accession>
<evidence type="ECO:0000313" key="4">
    <source>
        <dbReference type="EMBL" id="TPQ23051.1"/>
    </source>
</evidence>